<accession>A0ABV9U5H2</accession>
<evidence type="ECO:0000313" key="9">
    <source>
        <dbReference type="Proteomes" id="UP001595872"/>
    </source>
</evidence>
<dbReference type="PROSITE" id="PS50075">
    <property type="entry name" value="CARRIER"/>
    <property type="match status" value="2"/>
</dbReference>
<sequence length="1952" mass="202437">MTGPATDVAVIGMSCRFPAAPDPGAFWRLLSGGRDAVAEPPAERGLGGPPGGFLPDVAGFDAAFFGISPREAALMDPQQRLMLELGWEAVEDARIAADRLAGSRTGVFVGAMATDYAEIVRAHDPGGGSPHALTGLSRAVIADRLAGFLDLRGPSLTVDTGQSSSLVAVHTAVRSLLHGECELAVAAGVHLHLSAGSAADEAAFGALSPDGRCFTFDARANGYARGEGGGAVVLKPLARALADRDRVYAVIVAAEAGRGSGGTLTAPSRDAQQDVLRRAYARLDPSRVDYVELHGTATRAGDPVEAAALGAVLGEGRPPGRPLLVGSVKTNLGHLGGAAGIAGLLKTCLSLAHRSIPPSLNFERPNPAIPLDDLGLRVVREPRTWPHSDVPLAGVSAFGMGGSNCHLVLTAGPSRPVEAAPPAATVPWLISAATPAALRDQAARLAASVTTGRPAPADVAHSLLTTRKPFAHRAAVIGERTGELAAALRAIADGRDGAPGAVRGRAGTGGLALLFPGQGVQRPGMGRALYEAFPAFAEAFDEVCARADRVLGRSLRDVMWEGDAGLVNQTRHAQPALFAVEVATHRLLESCGVRPDLVAGHSVGEIAAAHAAGVLSLPDAVEFVVARGALMQALPPGGGMLALEATEAEVRPLLRDGPVDLAAVNGPASVVVSGEDAELARIGAWFRARGRRVRPLEVSHAFHSPLMDPVIPRLRAAAGRLAFRPAGDVALVGGMDGSSDYWARHARDTVRFADSVTALHAAGARIFAECGPGATLVRLAAQNVPGRGSAFLAGADDERELVTLLAALHAHGREPDWRGVLGTGRAVDLPTYPFQRRRHWVDTLHRDEEPEPLGEEAEPLGEDAARLVARHTAAVLGHREDAPVDGAVPFNEQGMDSRMSLELRDRLSAATGLDLPATLLFDHPTPDALTAHLESALTTAPRPVPGRGTATPPEAGDPVAIVAMGCRYPGGVRSPADLWRLVDTGTDAVSAFPADRGWDLGDGGAVPGGGGFLHDADRFDPAFFGISPREALAMDPQQRVVLEVVWEAFERHGLDPATLRGRDVGVYLGATHQDYGPRMHTRAAEGGHLLTGSSPSVVSGRVSYVFGFTGPALTVDTACSSSLVAVHLAVRALRAGECELAVAGGVAVMATPGMFLEFSRQHGLAPDGRCKAFSADADGTGWAEGAGVLVLERLSDARREGHRVLALVAGSATNQDGTSNGLTAPSGRAQEAVIARALADAGLAARDIDAVEAHGTGTVLGDPIEANAVRAAYGAGRPAGSPLRLGSLKSNIGHAQAAAGVGGVIKMVEALRAERLPRTLHVREPSPHVDWSDGAVALLTDPVPWPRGPRPRRAAVSSFGISGTNAHLILQEDEPEDEPEAPPRRPVADGPVPWVLSAPDRAGLRRVARELRDFVRDEPDADVAFTLAGRPAHGCRAVLLGDPRDGLARLADGTGGPGVVEGRVVRGGTVFVFPGQGAQWPGMAGDLVRSCPAFREELAACDAALARWADWSLTDVVTAAPGAASPGRVDVVQPALFAVMASLAAAWRALGVRPDAVVGHSQGEIAAAYVAGALSLDDAMRVVVRRSRALVRVAGTGGMASVPLPAERVGPMLAAWRGRLEVAAVNGPASTTVAGPPAALDELAAECAASGIEVRRIDVDYASHTAGMEPLRGELLEVLDGIEPRAGHVPLYSTLTGGPFDTRRMGPEHWYATLRGTVRFQDATRALVEAGHAVFVEVGPHPVLTSSVQATADGSVVATGTLRRGRGGLDQLLASAAALHVAGRPVDWRAVIGTGEHIDLPTYPFARERYWLAPSAPEAVSEADTEADTEADAEAAPEPDAEAAEAGRDARVPDLAALPRAELDGVLLDLVRRNAAFVLGRSDPEELPPDLEFRELGFDSLSGMDLRNRLSAVTGLALPAALLAEAPTPSDLVGRLRDELGGIASSGSPTVV</sequence>
<dbReference type="InterPro" id="IPR016035">
    <property type="entry name" value="Acyl_Trfase/lysoPLipase"/>
</dbReference>
<keyword evidence="4" id="KW-0012">Acyltransferase</keyword>
<gene>
    <name evidence="8" type="ORF">ACFPCY_22725</name>
</gene>
<feature type="domain" description="Carrier" evidence="6">
    <location>
        <begin position="862"/>
        <end position="937"/>
    </location>
</feature>
<dbReference type="SMART" id="SM00827">
    <property type="entry name" value="PKS_AT"/>
    <property type="match status" value="2"/>
</dbReference>
<keyword evidence="9" id="KW-1185">Reference proteome</keyword>
<dbReference type="Gene3D" id="3.40.366.10">
    <property type="entry name" value="Malonyl-Coenzyme A Acyl Carrier Protein, domain 2"/>
    <property type="match status" value="2"/>
</dbReference>
<dbReference type="PROSITE" id="PS00606">
    <property type="entry name" value="KS3_1"/>
    <property type="match status" value="1"/>
</dbReference>
<dbReference type="InterPro" id="IPR020806">
    <property type="entry name" value="PKS_PP-bd"/>
</dbReference>
<dbReference type="InterPro" id="IPR014043">
    <property type="entry name" value="Acyl_transferase_dom"/>
</dbReference>
<keyword evidence="1" id="KW-0596">Phosphopantetheine</keyword>
<dbReference type="InterPro" id="IPR016039">
    <property type="entry name" value="Thiolase-like"/>
</dbReference>
<dbReference type="CDD" id="cd00833">
    <property type="entry name" value="PKS"/>
    <property type="match status" value="2"/>
</dbReference>
<feature type="region of interest" description="Disordered" evidence="5">
    <location>
        <begin position="1816"/>
        <end position="1850"/>
    </location>
</feature>
<dbReference type="RefSeq" id="WP_378258216.1">
    <property type="nucleotide sequence ID" value="NZ_JBHSIT010000006.1"/>
</dbReference>
<evidence type="ECO:0000256" key="2">
    <source>
        <dbReference type="ARBA" id="ARBA00022553"/>
    </source>
</evidence>
<dbReference type="PANTHER" id="PTHR43775:SF51">
    <property type="entry name" value="INACTIVE PHENOLPHTHIOCEROL SYNTHESIS POLYKETIDE SYNTHASE TYPE I PKS1-RELATED"/>
    <property type="match status" value="1"/>
</dbReference>
<dbReference type="SUPFAM" id="SSF53901">
    <property type="entry name" value="Thiolase-like"/>
    <property type="match status" value="2"/>
</dbReference>
<proteinExistence type="predicted"/>
<reference evidence="9" key="1">
    <citation type="journal article" date="2019" name="Int. J. Syst. Evol. Microbiol.">
        <title>The Global Catalogue of Microorganisms (GCM) 10K type strain sequencing project: providing services to taxonomists for standard genome sequencing and annotation.</title>
        <authorList>
            <consortium name="The Broad Institute Genomics Platform"/>
            <consortium name="The Broad Institute Genome Sequencing Center for Infectious Disease"/>
            <person name="Wu L."/>
            <person name="Ma J."/>
        </authorList>
    </citation>
    <scope>NUCLEOTIDE SEQUENCE [LARGE SCALE GENOMIC DNA]</scope>
    <source>
        <strain evidence="9">KLKA75</strain>
    </source>
</reference>
<comment type="caution">
    <text evidence="8">The sequence shown here is derived from an EMBL/GenBank/DDBJ whole genome shotgun (WGS) entry which is preliminary data.</text>
</comment>
<evidence type="ECO:0000256" key="4">
    <source>
        <dbReference type="ARBA" id="ARBA00023315"/>
    </source>
</evidence>
<protein>
    <submittedName>
        <fullName evidence="8">Beta-ketoacyl synthase N-terminal-like domain-containing protein</fullName>
    </submittedName>
</protein>
<dbReference type="InterPro" id="IPR014030">
    <property type="entry name" value="Ketoacyl_synth_N"/>
</dbReference>
<organism evidence="8 9">
    <name type="scientific">Actinomadura gamaensis</name>
    <dbReference type="NCBI Taxonomy" id="1763541"/>
    <lineage>
        <taxon>Bacteria</taxon>
        <taxon>Bacillati</taxon>
        <taxon>Actinomycetota</taxon>
        <taxon>Actinomycetes</taxon>
        <taxon>Streptosporangiales</taxon>
        <taxon>Thermomonosporaceae</taxon>
        <taxon>Actinomadura</taxon>
    </lineage>
</organism>
<keyword evidence="3" id="KW-0808">Transferase</keyword>
<keyword evidence="2" id="KW-0597">Phosphoprotein</keyword>
<dbReference type="InterPro" id="IPR001227">
    <property type="entry name" value="Ac_transferase_dom_sf"/>
</dbReference>
<feature type="domain" description="Carrier" evidence="6">
    <location>
        <begin position="1865"/>
        <end position="1940"/>
    </location>
</feature>
<evidence type="ECO:0000259" key="6">
    <source>
        <dbReference type="PROSITE" id="PS50075"/>
    </source>
</evidence>
<feature type="compositionally biased region" description="Acidic residues" evidence="5">
    <location>
        <begin position="1821"/>
        <end position="1843"/>
    </location>
</feature>
<dbReference type="Pfam" id="PF00109">
    <property type="entry name" value="ketoacyl-synt"/>
    <property type="match status" value="2"/>
</dbReference>
<dbReference type="SMART" id="SM00823">
    <property type="entry name" value="PKS_PP"/>
    <property type="match status" value="2"/>
</dbReference>
<dbReference type="InterPro" id="IPR014031">
    <property type="entry name" value="Ketoacyl_synth_C"/>
</dbReference>
<dbReference type="InterPro" id="IPR009081">
    <property type="entry name" value="PP-bd_ACP"/>
</dbReference>
<dbReference type="SUPFAM" id="SSF52151">
    <property type="entry name" value="FabD/lysophospholipase-like"/>
    <property type="match status" value="2"/>
</dbReference>
<dbReference type="SUPFAM" id="SSF47336">
    <property type="entry name" value="ACP-like"/>
    <property type="match status" value="2"/>
</dbReference>
<feature type="region of interest" description="Disordered" evidence="5">
    <location>
        <begin position="1372"/>
        <end position="1393"/>
    </location>
</feature>
<dbReference type="PROSITE" id="PS52004">
    <property type="entry name" value="KS3_2"/>
    <property type="match status" value="2"/>
</dbReference>
<dbReference type="InterPro" id="IPR036736">
    <property type="entry name" value="ACP-like_sf"/>
</dbReference>
<evidence type="ECO:0000256" key="3">
    <source>
        <dbReference type="ARBA" id="ARBA00022679"/>
    </source>
</evidence>
<feature type="domain" description="Ketosynthase family 3 (KS3)" evidence="7">
    <location>
        <begin position="956"/>
        <end position="1372"/>
    </location>
</feature>
<feature type="domain" description="Ketosynthase family 3 (KS3)" evidence="7">
    <location>
        <begin position="5"/>
        <end position="411"/>
    </location>
</feature>
<dbReference type="Pfam" id="PF00550">
    <property type="entry name" value="PP-binding"/>
    <property type="match status" value="2"/>
</dbReference>
<dbReference type="InterPro" id="IPR050091">
    <property type="entry name" value="PKS_NRPS_Biosynth_Enz"/>
</dbReference>
<evidence type="ECO:0000256" key="5">
    <source>
        <dbReference type="SAM" id="MobiDB-lite"/>
    </source>
</evidence>
<dbReference type="Pfam" id="PF02801">
    <property type="entry name" value="Ketoacyl-synt_C"/>
    <property type="match status" value="2"/>
</dbReference>
<dbReference type="PROSITE" id="PS00012">
    <property type="entry name" value="PHOSPHOPANTETHEINE"/>
    <property type="match status" value="1"/>
</dbReference>
<dbReference type="Pfam" id="PF16197">
    <property type="entry name" value="KAsynt_C_assoc"/>
    <property type="match status" value="2"/>
</dbReference>
<dbReference type="PANTHER" id="PTHR43775">
    <property type="entry name" value="FATTY ACID SYNTHASE"/>
    <property type="match status" value="1"/>
</dbReference>
<dbReference type="Gene3D" id="3.40.47.10">
    <property type="match status" value="2"/>
</dbReference>
<dbReference type="InterPro" id="IPR016036">
    <property type="entry name" value="Malonyl_transacylase_ACP-bd"/>
</dbReference>
<dbReference type="Proteomes" id="UP001595872">
    <property type="component" value="Unassembled WGS sequence"/>
</dbReference>
<dbReference type="Gene3D" id="3.30.70.3290">
    <property type="match status" value="2"/>
</dbReference>
<evidence type="ECO:0000259" key="7">
    <source>
        <dbReference type="PROSITE" id="PS52004"/>
    </source>
</evidence>
<dbReference type="Pfam" id="PF00698">
    <property type="entry name" value="Acyl_transf_1"/>
    <property type="match status" value="2"/>
</dbReference>
<dbReference type="Gene3D" id="1.10.1200.10">
    <property type="entry name" value="ACP-like"/>
    <property type="match status" value="2"/>
</dbReference>
<dbReference type="InterPro" id="IPR006162">
    <property type="entry name" value="Ppantetheine_attach_site"/>
</dbReference>
<dbReference type="SUPFAM" id="SSF55048">
    <property type="entry name" value="Probable ACP-binding domain of malonyl-CoA ACP transacylase"/>
    <property type="match status" value="2"/>
</dbReference>
<dbReference type="InterPro" id="IPR032821">
    <property type="entry name" value="PKS_assoc"/>
</dbReference>
<evidence type="ECO:0000313" key="8">
    <source>
        <dbReference type="EMBL" id="MFC4910147.1"/>
    </source>
</evidence>
<dbReference type="SMART" id="SM00825">
    <property type="entry name" value="PKS_KS"/>
    <property type="match status" value="2"/>
</dbReference>
<name>A0ABV9U5H2_9ACTN</name>
<dbReference type="SMART" id="SM01294">
    <property type="entry name" value="PKS_PP_betabranch"/>
    <property type="match status" value="1"/>
</dbReference>
<evidence type="ECO:0000256" key="1">
    <source>
        <dbReference type="ARBA" id="ARBA00022450"/>
    </source>
</evidence>
<dbReference type="EMBL" id="JBHSIT010000006">
    <property type="protein sequence ID" value="MFC4910147.1"/>
    <property type="molecule type" value="Genomic_DNA"/>
</dbReference>
<dbReference type="InterPro" id="IPR018201">
    <property type="entry name" value="Ketoacyl_synth_AS"/>
</dbReference>
<dbReference type="InterPro" id="IPR020841">
    <property type="entry name" value="PKS_Beta-ketoAc_synthase_dom"/>
</dbReference>